<dbReference type="InterPro" id="IPR001303">
    <property type="entry name" value="Aldolase_II/adducin_N"/>
</dbReference>
<dbReference type="SUPFAM" id="SSF53639">
    <property type="entry name" value="AraD/HMP-PK domain-like"/>
    <property type="match status" value="1"/>
</dbReference>
<dbReference type="EC" id="5.1.3.4" evidence="4"/>
<dbReference type="GO" id="GO:0005829">
    <property type="term" value="C:cytosol"/>
    <property type="evidence" value="ECO:0007669"/>
    <property type="project" value="TreeGrafter"/>
</dbReference>
<dbReference type="AlphaFoldDB" id="A0A1I0B8L4"/>
<keyword evidence="11" id="KW-1185">Reference proteome</keyword>
<sequence>MDPVNHLDVLKEKVLNANLALPKLGLVKLTWGNVSLCDRENNRVIIKPSGVDYAVMTAQDMVVVDLSTGEVLEGVKKPSSDLQTHLHLYRTFSKINSVIHTHSKFATIWAQSEKDLPALGTTHADYFLGNIPCTRRMTEIEVKTDYELNTGKVISEMLIEKNIDPIEMQAVLVAAHGPFVWGESCEKAVENALVLEEIAEMAIYSKMLTPTLGGMDEYLLHKHYFRKHGQFSYYGQN</sequence>
<evidence type="ECO:0000256" key="6">
    <source>
        <dbReference type="ARBA" id="ARBA00022833"/>
    </source>
</evidence>
<gene>
    <name evidence="10" type="ORF">SAMN02583745_01184</name>
</gene>
<evidence type="ECO:0000313" key="11">
    <source>
        <dbReference type="Proteomes" id="UP000242642"/>
    </source>
</evidence>
<evidence type="ECO:0000256" key="7">
    <source>
        <dbReference type="ARBA" id="ARBA00023235"/>
    </source>
</evidence>
<dbReference type="NCBIfam" id="NF006047">
    <property type="entry name" value="PRK08193.1"/>
    <property type="match status" value="1"/>
</dbReference>
<dbReference type="PANTHER" id="PTHR22789">
    <property type="entry name" value="FUCULOSE PHOSPHATE ALDOLASE"/>
    <property type="match status" value="1"/>
</dbReference>
<dbReference type="OrthoDB" id="9805559at2"/>
<proteinExistence type="inferred from homology"/>
<dbReference type="InterPro" id="IPR036409">
    <property type="entry name" value="Aldolase_II/adducin_N_sf"/>
</dbReference>
<reference evidence="11" key="1">
    <citation type="submission" date="2016-10" db="EMBL/GenBank/DDBJ databases">
        <authorList>
            <person name="Varghese N."/>
            <person name="Submissions S."/>
        </authorList>
    </citation>
    <scope>NUCLEOTIDE SEQUENCE [LARGE SCALE GENOMIC DNA]</scope>
    <source>
        <strain evidence="11">DSM 18579</strain>
    </source>
</reference>
<comment type="catalytic activity">
    <reaction evidence="1">
        <text>L-ribulose 5-phosphate = D-xylulose 5-phosphate</text>
        <dbReference type="Rhea" id="RHEA:22368"/>
        <dbReference type="ChEBI" id="CHEBI:57737"/>
        <dbReference type="ChEBI" id="CHEBI:58226"/>
        <dbReference type="EC" id="5.1.3.4"/>
    </reaction>
</comment>
<evidence type="ECO:0000259" key="9">
    <source>
        <dbReference type="SMART" id="SM01007"/>
    </source>
</evidence>
<comment type="cofactor">
    <cofactor evidence="2">
        <name>Zn(2+)</name>
        <dbReference type="ChEBI" id="CHEBI:29105"/>
    </cofactor>
</comment>
<name>A0A1I0B8L4_9GAMM</name>
<dbReference type="GO" id="GO:0008742">
    <property type="term" value="F:L-ribulose-phosphate 4-epimerase activity"/>
    <property type="evidence" value="ECO:0007669"/>
    <property type="project" value="UniProtKB-EC"/>
</dbReference>
<dbReference type="EMBL" id="FOHV01000007">
    <property type="protein sequence ID" value="SET03126.1"/>
    <property type="molecule type" value="Genomic_DNA"/>
</dbReference>
<feature type="domain" description="Class II aldolase/adducin N-terminal" evidence="9">
    <location>
        <begin position="12"/>
        <end position="203"/>
    </location>
</feature>
<evidence type="ECO:0000256" key="2">
    <source>
        <dbReference type="ARBA" id="ARBA00001947"/>
    </source>
</evidence>
<dbReference type="GO" id="GO:0046872">
    <property type="term" value="F:metal ion binding"/>
    <property type="evidence" value="ECO:0007669"/>
    <property type="project" value="UniProtKB-KW"/>
</dbReference>
<dbReference type="STRING" id="1123402.SAMN02583745_01184"/>
<protein>
    <recommendedName>
        <fullName evidence="4">L-ribulose-5-phosphate 4-epimerase</fullName>
        <ecNumber evidence="4">5.1.3.4</ecNumber>
    </recommendedName>
</protein>
<dbReference type="GO" id="GO:0016832">
    <property type="term" value="F:aldehyde-lyase activity"/>
    <property type="evidence" value="ECO:0007669"/>
    <property type="project" value="TreeGrafter"/>
</dbReference>
<evidence type="ECO:0000256" key="1">
    <source>
        <dbReference type="ARBA" id="ARBA00001726"/>
    </source>
</evidence>
<accession>A0A1I0B8L4</accession>
<dbReference type="SMART" id="SM01007">
    <property type="entry name" value="Aldolase_II"/>
    <property type="match status" value="1"/>
</dbReference>
<dbReference type="Gene3D" id="3.40.225.10">
    <property type="entry name" value="Class II aldolase/adducin N-terminal domain"/>
    <property type="match status" value="1"/>
</dbReference>
<keyword evidence="5" id="KW-0479">Metal-binding</keyword>
<dbReference type="RefSeq" id="WP_093318566.1">
    <property type="nucleotide sequence ID" value="NZ_FOHV01000007.1"/>
</dbReference>
<organism evidence="10 11">
    <name type="scientific">Thorsellia anophelis DSM 18579</name>
    <dbReference type="NCBI Taxonomy" id="1123402"/>
    <lineage>
        <taxon>Bacteria</taxon>
        <taxon>Pseudomonadati</taxon>
        <taxon>Pseudomonadota</taxon>
        <taxon>Gammaproteobacteria</taxon>
        <taxon>Enterobacterales</taxon>
        <taxon>Thorselliaceae</taxon>
        <taxon>Thorsellia</taxon>
    </lineage>
</organism>
<evidence type="ECO:0000256" key="5">
    <source>
        <dbReference type="ARBA" id="ARBA00022723"/>
    </source>
</evidence>
<keyword evidence="6" id="KW-0862">Zinc</keyword>
<keyword evidence="7" id="KW-0413">Isomerase</keyword>
<evidence type="ECO:0000256" key="8">
    <source>
        <dbReference type="ARBA" id="ARBA00023277"/>
    </source>
</evidence>
<dbReference type="GO" id="GO:0019323">
    <property type="term" value="P:pentose catabolic process"/>
    <property type="evidence" value="ECO:0007669"/>
    <property type="project" value="TreeGrafter"/>
</dbReference>
<dbReference type="InterPro" id="IPR050197">
    <property type="entry name" value="Aldolase_class_II_sugar_metab"/>
</dbReference>
<keyword evidence="8" id="KW-0119">Carbohydrate metabolism</keyword>
<evidence type="ECO:0000256" key="3">
    <source>
        <dbReference type="ARBA" id="ARBA00010037"/>
    </source>
</evidence>
<dbReference type="Proteomes" id="UP000242642">
    <property type="component" value="Unassembled WGS sequence"/>
</dbReference>
<evidence type="ECO:0000313" key="10">
    <source>
        <dbReference type="EMBL" id="SET03126.1"/>
    </source>
</evidence>
<dbReference type="FunFam" id="3.40.225.10:FF:000001">
    <property type="entry name" value="L-ribulose-5-phosphate 4-epimerase UlaF"/>
    <property type="match status" value="1"/>
</dbReference>
<evidence type="ECO:0000256" key="4">
    <source>
        <dbReference type="ARBA" id="ARBA00013186"/>
    </source>
</evidence>
<comment type="similarity">
    <text evidence="3">Belongs to the aldolase class II family. AraD/FucA subfamily.</text>
</comment>
<dbReference type="PANTHER" id="PTHR22789:SF8">
    <property type="entry name" value="L-RIBULOSE-5-PHOSPHATE 4-EPIMERASE SGBE"/>
    <property type="match status" value="1"/>
</dbReference>
<dbReference type="Pfam" id="PF00596">
    <property type="entry name" value="Aldolase_II"/>
    <property type="match status" value="1"/>
</dbReference>